<keyword evidence="4 7" id="KW-0812">Transmembrane</keyword>
<dbReference type="Gene3D" id="1.20.1250.20">
    <property type="entry name" value="MFS general substrate transporter like domains"/>
    <property type="match status" value="1"/>
</dbReference>
<proteinExistence type="inferred from homology"/>
<evidence type="ECO:0000256" key="1">
    <source>
        <dbReference type="ARBA" id="ARBA00004127"/>
    </source>
</evidence>
<keyword evidence="9" id="KW-1185">Reference proteome</keyword>
<evidence type="ECO:0000256" key="3">
    <source>
        <dbReference type="ARBA" id="ARBA00022448"/>
    </source>
</evidence>
<gene>
    <name evidence="8" type="ORF">Poly30_15460</name>
</gene>
<dbReference type="GO" id="GO:0022857">
    <property type="term" value="F:transmembrane transporter activity"/>
    <property type="evidence" value="ECO:0007669"/>
    <property type="project" value="InterPro"/>
</dbReference>
<dbReference type="InterPro" id="IPR036259">
    <property type="entry name" value="MFS_trans_sf"/>
</dbReference>
<organism evidence="8 9">
    <name type="scientific">Saltatorellus ferox</name>
    <dbReference type="NCBI Taxonomy" id="2528018"/>
    <lineage>
        <taxon>Bacteria</taxon>
        <taxon>Pseudomonadati</taxon>
        <taxon>Planctomycetota</taxon>
        <taxon>Planctomycetia</taxon>
        <taxon>Planctomycetia incertae sedis</taxon>
        <taxon>Saltatorellus</taxon>
    </lineage>
</organism>
<feature type="transmembrane region" description="Helical" evidence="7">
    <location>
        <begin position="141"/>
        <end position="161"/>
    </location>
</feature>
<evidence type="ECO:0000256" key="4">
    <source>
        <dbReference type="ARBA" id="ARBA00022692"/>
    </source>
</evidence>
<name>A0A518EPM3_9BACT</name>
<accession>A0A518EPM3</accession>
<keyword evidence="3" id="KW-0813">Transport</keyword>
<evidence type="ECO:0000256" key="7">
    <source>
        <dbReference type="SAM" id="Phobius"/>
    </source>
</evidence>
<dbReference type="PANTHER" id="PTHR23514">
    <property type="entry name" value="BYPASS OF STOP CODON PROTEIN 6"/>
    <property type="match status" value="1"/>
</dbReference>
<dbReference type="InterPro" id="IPR051788">
    <property type="entry name" value="MFS_Transporter"/>
</dbReference>
<evidence type="ECO:0000256" key="5">
    <source>
        <dbReference type="ARBA" id="ARBA00022989"/>
    </source>
</evidence>
<keyword evidence="6 7" id="KW-0472">Membrane</keyword>
<evidence type="ECO:0000313" key="9">
    <source>
        <dbReference type="Proteomes" id="UP000320390"/>
    </source>
</evidence>
<feature type="transmembrane region" description="Helical" evidence="7">
    <location>
        <begin position="58"/>
        <end position="76"/>
    </location>
</feature>
<dbReference type="Pfam" id="PF07690">
    <property type="entry name" value="MFS_1"/>
    <property type="match status" value="1"/>
</dbReference>
<dbReference type="SUPFAM" id="SSF103473">
    <property type="entry name" value="MFS general substrate transporter"/>
    <property type="match status" value="1"/>
</dbReference>
<protein>
    <submittedName>
        <fullName evidence="8">Major Facilitator Superfamily protein</fullName>
    </submittedName>
</protein>
<feature type="transmembrane region" description="Helical" evidence="7">
    <location>
        <begin position="247"/>
        <end position="266"/>
    </location>
</feature>
<sequence length="530" mass="56769">MSKNISASDLTPGEKKLLFWASFLSLTAAGVGFAFRVAMGGEYGAELSLTNQQVGEVFGASLWPIALTMIGFSLVIDRTGYKLPMMIAFVLQVGSGIGTFLSQSYLPLYLSALAAGLGHGIVEAVINPVCAAVYPKEKTKWLTILHASWPAGLVLGTLLIIGGDAFIEGGMTWRAHALWILVPAVPYVFMYLPCKFPIDERVQAGVPYIEMLRQVGFLTAFLASGLMIYEIGNQVYQLTDAVRPERWFEISLGIGAFVGAVFGFAVKSFGRPLFFLMCLLMIPVATAELGTDGWIKGLMTPVLEGQDINPAMALVFSASIMLVLRVFAGGILKFFSPPGLLCLSGIFSAVGLFWLSSAAGIAVFGAFVLYALGQTYFWPCVLGFTSERYPQGGALTLNTVSAIGLLSAGIVGTPLLGAAFDRSIHRTVASEAPALEAAATGEGNFMWMEHEKIDPQKAGAFIASLPSADQAATTAVYHEASPQGTAQRKAGRDVLRYAVRFPALLFIIFGVIALYFRSRGGYKPVELSEH</sequence>
<evidence type="ECO:0000256" key="2">
    <source>
        <dbReference type="ARBA" id="ARBA00008335"/>
    </source>
</evidence>
<feature type="transmembrane region" description="Helical" evidence="7">
    <location>
        <begin position="108"/>
        <end position="134"/>
    </location>
</feature>
<comment type="subcellular location">
    <subcellularLocation>
        <location evidence="1">Endomembrane system</location>
        <topology evidence="1">Multi-pass membrane protein</topology>
    </subcellularLocation>
</comment>
<feature type="transmembrane region" description="Helical" evidence="7">
    <location>
        <begin position="311"/>
        <end position="328"/>
    </location>
</feature>
<feature type="transmembrane region" description="Helical" evidence="7">
    <location>
        <begin position="497"/>
        <end position="516"/>
    </location>
</feature>
<dbReference type="EMBL" id="CP036434">
    <property type="protein sequence ID" value="QDV06042.1"/>
    <property type="molecule type" value="Genomic_DNA"/>
</dbReference>
<dbReference type="GO" id="GO:0012505">
    <property type="term" value="C:endomembrane system"/>
    <property type="evidence" value="ECO:0007669"/>
    <property type="project" value="UniProtKB-SubCell"/>
</dbReference>
<dbReference type="RefSeq" id="WP_419191087.1">
    <property type="nucleotide sequence ID" value="NZ_CP036434.1"/>
</dbReference>
<dbReference type="AlphaFoldDB" id="A0A518EPM3"/>
<keyword evidence="5 7" id="KW-1133">Transmembrane helix</keyword>
<feature type="transmembrane region" description="Helical" evidence="7">
    <location>
        <begin position="215"/>
        <end position="232"/>
    </location>
</feature>
<feature type="transmembrane region" description="Helical" evidence="7">
    <location>
        <begin position="273"/>
        <end position="291"/>
    </location>
</feature>
<feature type="transmembrane region" description="Helical" evidence="7">
    <location>
        <begin position="393"/>
        <end position="416"/>
    </location>
</feature>
<feature type="transmembrane region" description="Helical" evidence="7">
    <location>
        <begin position="340"/>
        <end position="373"/>
    </location>
</feature>
<dbReference type="InterPro" id="IPR011701">
    <property type="entry name" value="MFS"/>
</dbReference>
<reference evidence="8 9" key="1">
    <citation type="submission" date="2019-02" db="EMBL/GenBank/DDBJ databases">
        <title>Deep-cultivation of Planctomycetes and their phenomic and genomic characterization uncovers novel biology.</title>
        <authorList>
            <person name="Wiegand S."/>
            <person name="Jogler M."/>
            <person name="Boedeker C."/>
            <person name="Pinto D."/>
            <person name="Vollmers J."/>
            <person name="Rivas-Marin E."/>
            <person name="Kohn T."/>
            <person name="Peeters S.H."/>
            <person name="Heuer A."/>
            <person name="Rast P."/>
            <person name="Oberbeckmann S."/>
            <person name="Bunk B."/>
            <person name="Jeske O."/>
            <person name="Meyerdierks A."/>
            <person name="Storesund J.E."/>
            <person name="Kallscheuer N."/>
            <person name="Luecker S."/>
            <person name="Lage O.M."/>
            <person name="Pohl T."/>
            <person name="Merkel B.J."/>
            <person name="Hornburger P."/>
            <person name="Mueller R.-W."/>
            <person name="Bruemmer F."/>
            <person name="Labrenz M."/>
            <person name="Spormann A.M."/>
            <person name="Op den Camp H."/>
            <person name="Overmann J."/>
            <person name="Amann R."/>
            <person name="Jetten M.S.M."/>
            <person name="Mascher T."/>
            <person name="Medema M.H."/>
            <person name="Devos D.P."/>
            <person name="Kaster A.-K."/>
            <person name="Ovreas L."/>
            <person name="Rohde M."/>
            <person name="Galperin M.Y."/>
            <person name="Jogler C."/>
        </authorList>
    </citation>
    <scope>NUCLEOTIDE SEQUENCE [LARGE SCALE GENOMIC DNA]</scope>
    <source>
        <strain evidence="8 9">Poly30</strain>
    </source>
</reference>
<feature type="transmembrane region" description="Helical" evidence="7">
    <location>
        <begin position="83"/>
        <end position="102"/>
    </location>
</feature>
<dbReference type="Proteomes" id="UP000320390">
    <property type="component" value="Chromosome"/>
</dbReference>
<feature type="transmembrane region" description="Helical" evidence="7">
    <location>
        <begin position="173"/>
        <end position="194"/>
    </location>
</feature>
<dbReference type="GO" id="GO:0016020">
    <property type="term" value="C:membrane"/>
    <property type="evidence" value="ECO:0007669"/>
    <property type="project" value="TreeGrafter"/>
</dbReference>
<dbReference type="PANTHER" id="PTHR23514:SF3">
    <property type="entry name" value="BYPASS OF STOP CODON PROTEIN 6"/>
    <property type="match status" value="1"/>
</dbReference>
<comment type="similarity">
    <text evidence="2">Belongs to the major facilitator superfamily.</text>
</comment>
<evidence type="ECO:0000313" key="8">
    <source>
        <dbReference type="EMBL" id="QDV06042.1"/>
    </source>
</evidence>
<evidence type="ECO:0000256" key="6">
    <source>
        <dbReference type="ARBA" id="ARBA00023136"/>
    </source>
</evidence>